<evidence type="ECO:0000313" key="7">
    <source>
        <dbReference type="Proteomes" id="UP000017836"/>
    </source>
</evidence>
<dbReference type="Proteomes" id="UP000017836">
    <property type="component" value="Unassembled WGS sequence"/>
</dbReference>
<accession>W1NKT8</accession>
<dbReference type="Pfam" id="PF05633">
    <property type="entry name" value="ROH1-like"/>
    <property type="match status" value="1"/>
</dbReference>
<dbReference type="eggNOG" id="ENOG502QPVM">
    <property type="taxonomic scope" value="Eukaryota"/>
</dbReference>
<evidence type="ECO:0000256" key="3">
    <source>
        <dbReference type="ARBA" id="ARBA00022989"/>
    </source>
</evidence>
<reference evidence="7" key="1">
    <citation type="journal article" date="2013" name="Science">
        <title>The Amborella genome and the evolution of flowering plants.</title>
        <authorList>
            <consortium name="Amborella Genome Project"/>
        </authorList>
    </citation>
    <scope>NUCLEOTIDE SEQUENCE [LARGE SCALE GENOMIC DNA]</scope>
</reference>
<dbReference type="OMA" id="GWRQHIG"/>
<sequence>MSRPHDCRRPFFAFGNPFKTMLPKRSSLSPKLAPLLNSFEQSLAERIKRLIPKEKGDALTLSWMKLAIESLAETHTDVKTLINDLQFPASEWDDKWMDAYLEDSGKLLDISTALTSQISKLDQGMLMLNYSLHLLDLSVGFPSTDKMLRARDSLLEWMYQSGSKALRTASPRNSKLEHCSGLLQGMAGSLCSTKLKSSTKGKVLLRALYGVKAETLFVCCVFTAALSGTAAPLMDLCVPDEFLWSSSFNDLKTSINGDIRRLYSEGSVTIIIKEMEAVDGCVINLNAMIENVSRISDVGEKEATSLGKSVKELRESVDKLVHGLDLVSKQLHGFFQIVLGGRDALLCNLRVSDSQHERNEADVFERCQQ</sequence>
<evidence type="ECO:0000256" key="5">
    <source>
        <dbReference type="ARBA" id="ARBA00035114"/>
    </source>
</evidence>
<protein>
    <recommendedName>
        <fullName evidence="8">Protein BPS1, chloroplastic</fullName>
    </recommendedName>
</protein>
<keyword evidence="3" id="KW-1133">Transmembrane helix</keyword>
<keyword evidence="4" id="KW-0472">Membrane</keyword>
<dbReference type="STRING" id="13333.W1NKT8"/>
<gene>
    <name evidence="6" type="ORF">AMTR_s00001p00251380</name>
</gene>
<evidence type="ECO:0000256" key="2">
    <source>
        <dbReference type="ARBA" id="ARBA00022692"/>
    </source>
</evidence>
<evidence type="ECO:0000256" key="4">
    <source>
        <dbReference type="ARBA" id="ARBA00023136"/>
    </source>
</evidence>
<evidence type="ECO:0000313" key="6">
    <source>
        <dbReference type="EMBL" id="ERM96442.1"/>
    </source>
</evidence>
<name>W1NKT8_AMBTC</name>
<dbReference type="InterPro" id="IPR008511">
    <property type="entry name" value="ROH1-like"/>
</dbReference>
<dbReference type="OrthoDB" id="694709at2759"/>
<organism evidence="6 7">
    <name type="scientific">Amborella trichopoda</name>
    <dbReference type="NCBI Taxonomy" id="13333"/>
    <lineage>
        <taxon>Eukaryota</taxon>
        <taxon>Viridiplantae</taxon>
        <taxon>Streptophyta</taxon>
        <taxon>Embryophyta</taxon>
        <taxon>Tracheophyta</taxon>
        <taxon>Spermatophyta</taxon>
        <taxon>Magnoliopsida</taxon>
        <taxon>Amborellales</taxon>
        <taxon>Amborellaceae</taxon>
        <taxon>Amborella</taxon>
    </lineage>
</organism>
<dbReference type="GO" id="GO:0016020">
    <property type="term" value="C:membrane"/>
    <property type="evidence" value="ECO:0007669"/>
    <property type="project" value="UniProtKB-SubCell"/>
</dbReference>
<comment type="subcellular location">
    <subcellularLocation>
        <location evidence="1">Membrane</location>
        <topology evidence="1">Single-pass membrane protein</topology>
    </subcellularLocation>
</comment>
<evidence type="ECO:0000256" key="1">
    <source>
        <dbReference type="ARBA" id="ARBA00004167"/>
    </source>
</evidence>
<dbReference type="HOGENOM" id="CLU_034894_0_0_1"/>
<dbReference type="PANTHER" id="PTHR31509">
    <property type="entry name" value="BPS1-LIKE PROTEIN"/>
    <property type="match status" value="1"/>
</dbReference>
<dbReference type="Gramene" id="ERM96442">
    <property type="protein sequence ID" value="ERM96442"/>
    <property type="gene ID" value="AMTR_s00001p00251380"/>
</dbReference>
<dbReference type="EMBL" id="KI397142">
    <property type="protein sequence ID" value="ERM96442.1"/>
    <property type="molecule type" value="Genomic_DNA"/>
</dbReference>
<comment type="similarity">
    <text evidence="5">Belongs to the ROH1 family.</text>
</comment>
<keyword evidence="2" id="KW-0812">Transmembrane</keyword>
<dbReference type="AlphaFoldDB" id="W1NKT8"/>
<dbReference type="KEGG" id="atr:18424375"/>
<keyword evidence="7" id="KW-1185">Reference proteome</keyword>
<proteinExistence type="inferred from homology"/>
<evidence type="ECO:0008006" key="8">
    <source>
        <dbReference type="Google" id="ProtNLM"/>
    </source>
</evidence>